<reference evidence="2 3" key="1">
    <citation type="submission" date="2024-02" db="EMBL/GenBank/DDBJ databases">
        <authorList>
            <person name="Vignale AGUSTIN F."/>
            <person name="Sosa J E."/>
            <person name="Modenutti C."/>
        </authorList>
    </citation>
    <scope>NUCLEOTIDE SEQUENCE [LARGE SCALE GENOMIC DNA]</scope>
</reference>
<dbReference type="PANTHER" id="PTHR33133">
    <property type="entry name" value="OS08G0107100 PROTEIN-RELATED"/>
    <property type="match status" value="1"/>
</dbReference>
<feature type="transmembrane region" description="Helical" evidence="1">
    <location>
        <begin position="152"/>
        <end position="176"/>
    </location>
</feature>
<feature type="transmembrane region" description="Helical" evidence="1">
    <location>
        <begin position="44"/>
        <end position="64"/>
    </location>
</feature>
<evidence type="ECO:0000313" key="3">
    <source>
        <dbReference type="Proteomes" id="UP001642360"/>
    </source>
</evidence>
<dbReference type="PANTHER" id="PTHR33133:SF1">
    <property type="entry name" value="EXPRESSED PROTEIN-RELATED"/>
    <property type="match status" value="1"/>
</dbReference>
<dbReference type="EMBL" id="CAUOFW020004637">
    <property type="protein sequence ID" value="CAK9166626.1"/>
    <property type="molecule type" value="Genomic_DNA"/>
</dbReference>
<feature type="transmembrane region" description="Helical" evidence="1">
    <location>
        <begin position="242"/>
        <end position="262"/>
    </location>
</feature>
<keyword evidence="3" id="KW-1185">Reference proteome</keyword>
<feature type="transmembrane region" description="Helical" evidence="1">
    <location>
        <begin position="106"/>
        <end position="131"/>
    </location>
</feature>
<sequence length="330" mass="37017">MSKAIERFSKALNLERSAMEFYEIFSFVGILRESIKLLPKNGKLMVFITTLALLLYTLFFFLNISSIKPLIFDLVEISTRGGGANPVTMMAHIKEDLGILLVVESIFLFASLVLSLFATTAVIFISALSYCNKTLSIKDLVLKVSKSWTRPFITGLYTILLGMGYLSVFMCTMFMISMFSNNPIASKAIVIVFGILGSILSLPLTTIIILALVISVIEENCYGIEALGKAGKLVNGQRVQCFILNFLFLAFSWILYLCLSMGKNEQLLSTQMILVGLFRMHSLHLVYMLEFIAFTVLYFHCKKSHGEEIEMQWSTEYSKISAVPLDNDTP</sequence>
<feature type="transmembrane region" description="Helical" evidence="1">
    <location>
        <begin position="188"/>
        <end position="214"/>
    </location>
</feature>
<keyword evidence="1" id="KW-0472">Membrane</keyword>
<accession>A0ABC8TB24</accession>
<dbReference type="Proteomes" id="UP001642360">
    <property type="component" value="Unassembled WGS sequence"/>
</dbReference>
<dbReference type="AlphaFoldDB" id="A0ABC8TB24"/>
<organism evidence="2 3">
    <name type="scientific">Ilex paraguariensis</name>
    <name type="common">yerba mate</name>
    <dbReference type="NCBI Taxonomy" id="185542"/>
    <lineage>
        <taxon>Eukaryota</taxon>
        <taxon>Viridiplantae</taxon>
        <taxon>Streptophyta</taxon>
        <taxon>Embryophyta</taxon>
        <taxon>Tracheophyta</taxon>
        <taxon>Spermatophyta</taxon>
        <taxon>Magnoliopsida</taxon>
        <taxon>eudicotyledons</taxon>
        <taxon>Gunneridae</taxon>
        <taxon>Pentapetalae</taxon>
        <taxon>asterids</taxon>
        <taxon>campanulids</taxon>
        <taxon>Aquifoliales</taxon>
        <taxon>Aquifoliaceae</taxon>
        <taxon>Ilex</taxon>
    </lineage>
</organism>
<evidence type="ECO:0008006" key="4">
    <source>
        <dbReference type="Google" id="ProtNLM"/>
    </source>
</evidence>
<name>A0ABC8TB24_9AQUA</name>
<feature type="transmembrane region" description="Helical" evidence="1">
    <location>
        <begin position="282"/>
        <end position="301"/>
    </location>
</feature>
<evidence type="ECO:0000256" key="1">
    <source>
        <dbReference type="SAM" id="Phobius"/>
    </source>
</evidence>
<protein>
    <recommendedName>
        <fullName evidence="4">Transmembrane protein</fullName>
    </recommendedName>
</protein>
<gene>
    <name evidence="2" type="ORF">ILEXP_LOCUS35854</name>
</gene>
<evidence type="ECO:0000313" key="2">
    <source>
        <dbReference type="EMBL" id="CAK9166626.1"/>
    </source>
</evidence>
<proteinExistence type="predicted"/>
<keyword evidence="1" id="KW-0812">Transmembrane</keyword>
<keyword evidence="1" id="KW-1133">Transmembrane helix</keyword>
<comment type="caution">
    <text evidence="2">The sequence shown here is derived from an EMBL/GenBank/DDBJ whole genome shotgun (WGS) entry which is preliminary data.</text>
</comment>